<dbReference type="Gene3D" id="3.90.550.10">
    <property type="entry name" value="Spore Coat Polysaccharide Biosynthesis Protein SpsA, Chain A"/>
    <property type="match status" value="1"/>
</dbReference>
<dbReference type="InterPro" id="IPR029044">
    <property type="entry name" value="Nucleotide-diphossugar_trans"/>
</dbReference>
<keyword evidence="5" id="KW-1185">Reference proteome</keyword>
<comment type="caution">
    <text evidence="4">The sequence shown here is derived from an EMBL/GenBank/DDBJ whole genome shotgun (WGS) entry which is preliminary data.</text>
</comment>
<dbReference type="PANTHER" id="PTHR21461:SF69">
    <property type="entry name" value="GLYCOSYLTRANSFERASE FAMILY 92 PROTEIN"/>
    <property type="match status" value="1"/>
</dbReference>
<protein>
    <submittedName>
        <fullName evidence="4">Glycosyltransferase family 2 protein</fullName>
    </submittedName>
</protein>
<keyword evidence="3" id="KW-0472">Membrane</keyword>
<keyword evidence="3" id="KW-1133">Transmembrane helix</keyword>
<gene>
    <name evidence="4" type="ORF">E3202_04515</name>
</gene>
<keyword evidence="4" id="KW-0808">Transferase</keyword>
<evidence type="ECO:0000256" key="2">
    <source>
        <dbReference type="ARBA" id="ARBA00022692"/>
    </source>
</evidence>
<dbReference type="Pfam" id="PF13704">
    <property type="entry name" value="Glyco_tranf_2_4"/>
    <property type="match status" value="1"/>
</dbReference>
<evidence type="ECO:0000313" key="5">
    <source>
        <dbReference type="Proteomes" id="UP000315037"/>
    </source>
</evidence>
<evidence type="ECO:0000313" key="4">
    <source>
        <dbReference type="EMBL" id="TPW33861.1"/>
    </source>
</evidence>
<proteinExistence type="predicted"/>
<dbReference type="AlphaFoldDB" id="A0A506UKI9"/>
<dbReference type="SUPFAM" id="SSF53448">
    <property type="entry name" value="Nucleotide-diphospho-sugar transferases"/>
    <property type="match status" value="1"/>
</dbReference>
<dbReference type="Proteomes" id="UP000315037">
    <property type="component" value="Unassembled WGS sequence"/>
</dbReference>
<keyword evidence="2" id="KW-0812">Transmembrane</keyword>
<reference evidence="4 5" key="1">
    <citation type="submission" date="2019-03" db="EMBL/GenBank/DDBJ databases">
        <title>The complete genome sequence of Neokomagataea sp. Jb2 NBRC113641.</title>
        <authorList>
            <person name="Chua K.-O."/>
            <person name="Chan K.-G."/>
            <person name="See-Too W.-S."/>
        </authorList>
    </citation>
    <scope>NUCLEOTIDE SEQUENCE [LARGE SCALE GENOMIC DNA]</scope>
    <source>
        <strain evidence="4 5">Jb2</strain>
    </source>
</reference>
<dbReference type="PANTHER" id="PTHR21461">
    <property type="entry name" value="GLYCOSYLTRANSFERASE FAMILY 92 PROTEIN"/>
    <property type="match status" value="1"/>
</dbReference>
<dbReference type="GO" id="GO:0005737">
    <property type="term" value="C:cytoplasm"/>
    <property type="evidence" value="ECO:0007669"/>
    <property type="project" value="TreeGrafter"/>
</dbReference>
<dbReference type="EMBL" id="SORZ01000002">
    <property type="protein sequence ID" value="TPW33861.1"/>
    <property type="molecule type" value="Genomic_DNA"/>
</dbReference>
<sequence length="540" mass="61614">MLLIQQLPIKPSSGQKSFMTETGTPKIGAVLFVKNEISDLAFWMAWHLHCGFDTLILYDDHSDDGTWELITQAAKAFDIRAHRAVGGEQFNIRQKNTYLDALARYRDEFDWLLFLDADEFLEIRNGENVHDFLSHYPEAAAVALNWCCFGSNRHVLKPPTSSVFEHYTRHAVPGFEYNYTVKSFIRPRATAVTYLNPHRFEVTGPYVTTDHQPIRWNAEHPHRTLTLAQWDVARVNHYLIRSTEHYLEKLKRRIDIRESGMGLDLFSYCDRNDLPDVLPTTRHDGMMPWLYRIQNQVNRALLTQMIDSCGSGLKGEITLPPGPPSSASVTIGQLRTHHGTTVCYDLKTGRLCHVQDPESEACRNRVAPIMALRTPQWPDGLFLTAEPKRDTQFLFAPGDPRVSTFLSFRMEEQPDGQISLRNPVSGLLVSFLGLMNTLENVEINRTSINDWERLRFVPLEHGSSLDQHTLEVLQNVTDPSQVFARRQKEARASEDDADSRAADAFMAALSLLPADAQAFWKARNRVPAYPWLDTLRPLSV</sequence>
<name>A0A506UKI9_9PROT</name>
<comment type="subcellular location">
    <subcellularLocation>
        <location evidence="1">Membrane</location>
        <topology evidence="1">Single-pass membrane protein</topology>
    </subcellularLocation>
</comment>
<accession>A0A506UKI9</accession>
<organism evidence="4 5">
    <name type="scientific">Oecophyllibacter saccharovorans</name>
    <dbReference type="NCBI Taxonomy" id="2558360"/>
    <lineage>
        <taxon>Bacteria</taxon>
        <taxon>Pseudomonadati</taxon>
        <taxon>Pseudomonadota</taxon>
        <taxon>Alphaproteobacteria</taxon>
        <taxon>Acetobacterales</taxon>
        <taxon>Acetobacteraceae</taxon>
        <taxon>Oecophyllibacter</taxon>
    </lineage>
</organism>
<evidence type="ECO:0000256" key="3">
    <source>
        <dbReference type="ARBA" id="ARBA00022989"/>
    </source>
</evidence>
<dbReference type="GO" id="GO:0016757">
    <property type="term" value="F:glycosyltransferase activity"/>
    <property type="evidence" value="ECO:0007669"/>
    <property type="project" value="TreeGrafter"/>
</dbReference>
<dbReference type="GO" id="GO:0016020">
    <property type="term" value="C:membrane"/>
    <property type="evidence" value="ECO:0007669"/>
    <property type="project" value="UniProtKB-SubCell"/>
</dbReference>
<evidence type="ECO:0000256" key="1">
    <source>
        <dbReference type="ARBA" id="ARBA00004167"/>
    </source>
</evidence>